<proteinExistence type="predicted"/>
<gene>
    <name evidence="1" type="ORF">L833_2986</name>
</gene>
<accession>A0A829MNZ9</accession>
<dbReference type="Proteomes" id="UP000018502">
    <property type="component" value="Unassembled WGS sequence"/>
</dbReference>
<reference evidence="1 2" key="1">
    <citation type="journal article" date="2014" name="Emerg. Infect. Dis.">
        <title>High-level Relatedness among Mycobacterium abscessus subsp. massiliense Strains from Widely Separated Outbreaks.</title>
        <authorList>
            <person name="Tettelin H."/>
            <person name="Davidson R.M."/>
            <person name="Agrawal S."/>
            <person name="Aitken M.L."/>
            <person name="Shallom S."/>
            <person name="Hasan N.A."/>
            <person name="Strong M."/>
            <person name="Nogueira de Moura V.C."/>
            <person name="De Groote M.A."/>
            <person name="Duarte R.S."/>
            <person name="Hine E."/>
            <person name="Parankush S."/>
            <person name="Su Q."/>
            <person name="Daugherty S.C."/>
            <person name="Fraser C.M."/>
            <person name="Brown-Elliott B.A."/>
            <person name="Wallace R.J.Jr."/>
            <person name="Holland S.M."/>
            <person name="Sampaio E.P."/>
            <person name="Olivier K.N."/>
            <person name="Jackson M."/>
            <person name="Zelazny A.M."/>
        </authorList>
    </citation>
    <scope>NUCLEOTIDE SEQUENCE [LARGE SCALE GENOMIC DNA]</scope>
    <source>
        <strain evidence="1 2">MAB_091912_2446</strain>
    </source>
</reference>
<evidence type="ECO:0000313" key="2">
    <source>
        <dbReference type="Proteomes" id="UP000018502"/>
    </source>
</evidence>
<sequence length="64" mass="7292">MDFADPEISRWLHAVWPVNGSFYHFLGQLVLSAGQARLVQAHHFWQVELVDVEPDHNPGARCPV</sequence>
<dbReference type="AlphaFoldDB" id="A0A829MNZ9"/>
<dbReference type="EMBL" id="AYTF01000001">
    <property type="protein sequence ID" value="ESV65593.1"/>
    <property type="molecule type" value="Genomic_DNA"/>
</dbReference>
<evidence type="ECO:0000313" key="1">
    <source>
        <dbReference type="EMBL" id="ESV65593.1"/>
    </source>
</evidence>
<comment type="caution">
    <text evidence="1">The sequence shown here is derived from an EMBL/GenBank/DDBJ whole genome shotgun (WGS) entry which is preliminary data.</text>
</comment>
<protein>
    <submittedName>
        <fullName evidence="1">Uncharacterized protein</fullName>
    </submittedName>
</protein>
<name>A0A829MNZ9_9MYCO</name>
<organism evidence="1 2">
    <name type="scientific">Mycobacteroides abscessus MAB_091912_2446</name>
    <dbReference type="NCBI Taxonomy" id="1335414"/>
    <lineage>
        <taxon>Bacteria</taxon>
        <taxon>Bacillati</taxon>
        <taxon>Actinomycetota</taxon>
        <taxon>Actinomycetes</taxon>
        <taxon>Mycobacteriales</taxon>
        <taxon>Mycobacteriaceae</taxon>
        <taxon>Mycobacteroides</taxon>
        <taxon>Mycobacteroides abscessus</taxon>
    </lineage>
</organism>